<name>A0A432ZM44_9GAMM</name>
<keyword evidence="5" id="KW-1185">Reference proteome</keyword>
<dbReference type="EMBL" id="PIQH01000009">
    <property type="protein sequence ID" value="RUO78947.1"/>
    <property type="molecule type" value="Genomic_DNA"/>
</dbReference>
<reference evidence="4 5" key="1">
    <citation type="journal article" date="2011" name="Front. Microbiol.">
        <title>Genomic signatures of strain selection and enhancement in Bacillus atrophaeus var. globigii, a historical biowarfare simulant.</title>
        <authorList>
            <person name="Gibbons H.S."/>
            <person name="Broomall S.M."/>
            <person name="McNew L.A."/>
            <person name="Daligault H."/>
            <person name="Chapman C."/>
            <person name="Bruce D."/>
            <person name="Karavis M."/>
            <person name="Krepps M."/>
            <person name="McGregor P.A."/>
            <person name="Hong C."/>
            <person name="Park K.H."/>
            <person name="Akmal A."/>
            <person name="Feldman A."/>
            <person name="Lin J.S."/>
            <person name="Chang W.E."/>
            <person name="Higgs B.W."/>
            <person name="Demirev P."/>
            <person name="Lindquist J."/>
            <person name="Liem A."/>
            <person name="Fochler E."/>
            <person name="Read T.D."/>
            <person name="Tapia R."/>
            <person name="Johnson S."/>
            <person name="Bishop-Lilly K.A."/>
            <person name="Detter C."/>
            <person name="Han C."/>
            <person name="Sozhamannan S."/>
            <person name="Rosenzweig C.N."/>
            <person name="Skowronski E.W."/>
        </authorList>
    </citation>
    <scope>NUCLEOTIDE SEQUENCE [LARGE SCALE GENOMIC DNA]</scope>
    <source>
        <strain evidence="4 5">CC-PW-9</strain>
    </source>
</reference>
<evidence type="ECO:0000256" key="2">
    <source>
        <dbReference type="ARBA" id="ARBA00023315"/>
    </source>
</evidence>
<dbReference type="PANTHER" id="PTHR43420">
    <property type="entry name" value="ACETYLTRANSFERASE"/>
    <property type="match status" value="1"/>
</dbReference>
<comment type="caution">
    <text evidence="4">The sequence shown here is derived from an EMBL/GenBank/DDBJ whole genome shotgun (WGS) entry which is preliminary data.</text>
</comment>
<dbReference type="CDD" id="cd04301">
    <property type="entry name" value="NAT_SF"/>
    <property type="match status" value="1"/>
</dbReference>
<dbReference type="OrthoDB" id="27442at2"/>
<feature type="domain" description="N-acetyltransferase" evidence="3">
    <location>
        <begin position="1"/>
        <end position="145"/>
    </location>
</feature>
<dbReference type="InterPro" id="IPR016181">
    <property type="entry name" value="Acyl_CoA_acyltransferase"/>
</dbReference>
<proteinExistence type="predicted"/>
<protein>
    <submittedName>
        <fullName evidence="4">Ribosomal-protein-alanine acetyltransferase</fullName>
    </submittedName>
</protein>
<dbReference type="GO" id="GO:0016747">
    <property type="term" value="F:acyltransferase activity, transferring groups other than amino-acyl groups"/>
    <property type="evidence" value="ECO:0007669"/>
    <property type="project" value="InterPro"/>
</dbReference>
<dbReference type="Pfam" id="PF00583">
    <property type="entry name" value="Acetyltransf_1"/>
    <property type="match status" value="1"/>
</dbReference>
<gene>
    <name evidence="4" type="ORF">CWI84_10295</name>
</gene>
<sequence>MRAQRHHVTQLLAIEQLSFTTDRLSRRSFLRFIDQQIGDFYVLQSTDDTVLGYAIVLYRQGTRLARLYSMAVHPDYRRRGYGTQLLHFAEDAAEQHHSLFMRLEVQVDNQAALALYHGHGFADIDMRHEYYDDNSDALILQKLLPSYESGPDVVPHSERMVPYLTQSTDFTCGPASLLMALAHFGKPSLDPHHDELEIWREATTIYMTSGHGGCGPHGLARAALRRGLQVRVQVSEKGPLLLDSVRSEEKKQVMARIQEADIQALQQAKVPIVVGDYDITRLRKDLAAGRLVIALISTYVFDNLRAPHWVLVCAADDEFIYINDPDQDTLPWQSPSERQYLPVPHATFNKAFGFGGRKQKAAVVIGID</sequence>
<dbReference type="PANTHER" id="PTHR43420:SF12">
    <property type="entry name" value="N-ACETYLTRANSFERASE DOMAIN-CONTAINING PROTEIN"/>
    <property type="match status" value="1"/>
</dbReference>
<dbReference type="AlphaFoldDB" id="A0A432ZM44"/>
<dbReference type="Pfam" id="PF11814">
    <property type="entry name" value="DUF3335"/>
    <property type="match status" value="1"/>
</dbReference>
<keyword evidence="2" id="KW-0012">Acyltransferase</keyword>
<keyword evidence="1 4" id="KW-0808">Transferase</keyword>
<dbReference type="PROSITE" id="PS51186">
    <property type="entry name" value="GNAT"/>
    <property type="match status" value="1"/>
</dbReference>
<evidence type="ECO:0000313" key="4">
    <source>
        <dbReference type="EMBL" id="RUO78947.1"/>
    </source>
</evidence>
<dbReference type="SUPFAM" id="SSF55729">
    <property type="entry name" value="Acyl-CoA N-acyltransferases (Nat)"/>
    <property type="match status" value="1"/>
</dbReference>
<dbReference type="Gene3D" id="3.40.630.30">
    <property type="match status" value="1"/>
</dbReference>
<dbReference type="Gene3D" id="3.90.70.10">
    <property type="entry name" value="Cysteine proteinases"/>
    <property type="match status" value="1"/>
</dbReference>
<evidence type="ECO:0000313" key="5">
    <source>
        <dbReference type="Proteomes" id="UP000287996"/>
    </source>
</evidence>
<evidence type="ECO:0000256" key="1">
    <source>
        <dbReference type="ARBA" id="ARBA00022679"/>
    </source>
</evidence>
<accession>A0A432ZM44</accession>
<evidence type="ECO:0000259" key="3">
    <source>
        <dbReference type="PROSITE" id="PS51186"/>
    </source>
</evidence>
<dbReference type="InterPro" id="IPR000182">
    <property type="entry name" value="GNAT_dom"/>
</dbReference>
<dbReference type="InterPro" id="IPR021770">
    <property type="entry name" value="DUF3335"/>
</dbReference>
<organism evidence="4 5">
    <name type="scientific">Idiomarina tyrosinivorans</name>
    <dbReference type="NCBI Taxonomy" id="1445662"/>
    <lineage>
        <taxon>Bacteria</taxon>
        <taxon>Pseudomonadati</taxon>
        <taxon>Pseudomonadota</taxon>
        <taxon>Gammaproteobacteria</taxon>
        <taxon>Alteromonadales</taxon>
        <taxon>Idiomarinaceae</taxon>
        <taxon>Idiomarina</taxon>
    </lineage>
</organism>
<dbReference type="Proteomes" id="UP000287996">
    <property type="component" value="Unassembled WGS sequence"/>
</dbReference>
<dbReference type="InterPro" id="IPR050680">
    <property type="entry name" value="YpeA/RimI_acetyltransf"/>
</dbReference>